<dbReference type="GeneID" id="28763793"/>
<feature type="domain" description="Chitin-binding type-1" evidence="10">
    <location>
        <begin position="74"/>
        <end position="120"/>
    </location>
</feature>
<protein>
    <recommendedName>
        <fullName evidence="10">Chitin-binding type-1 domain-containing protein</fullName>
    </recommendedName>
</protein>
<keyword evidence="2 8" id="KW-0147">Chitin-binding</keyword>
<dbReference type="InterPro" id="IPR036861">
    <property type="entry name" value="Endochitinase-like_sf"/>
</dbReference>
<keyword evidence="4" id="KW-0732">Signal</keyword>
<evidence type="ECO:0000256" key="1">
    <source>
        <dbReference type="ARBA" id="ARBA00001941"/>
    </source>
</evidence>
<organism evidence="11 12">
    <name type="scientific">Paraphaeosphaeria sporulosa</name>
    <dbReference type="NCBI Taxonomy" id="1460663"/>
    <lineage>
        <taxon>Eukaryota</taxon>
        <taxon>Fungi</taxon>
        <taxon>Dikarya</taxon>
        <taxon>Ascomycota</taxon>
        <taxon>Pezizomycotina</taxon>
        <taxon>Dothideomycetes</taxon>
        <taxon>Pleosporomycetidae</taxon>
        <taxon>Pleosporales</taxon>
        <taxon>Massarineae</taxon>
        <taxon>Didymosphaeriaceae</taxon>
        <taxon>Paraphaeosphaeria</taxon>
    </lineage>
</organism>
<dbReference type="PANTHER" id="PTHR46471:SF2">
    <property type="entry name" value="CHITIN DEACETYLASE-RELATED"/>
    <property type="match status" value="1"/>
</dbReference>
<evidence type="ECO:0000256" key="5">
    <source>
        <dbReference type="ARBA" id="ARBA00022801"/>
    </source>
</evidence>
<dbReference type="Proteomes" id="UP000077069">
    <property type="component" value="Unassembled WGS sequence"/>
</dbReference>
<evidence type="ECO:0000256" key="9">
    <source>
        <dbReference type="SAM" id="MobiDB-lite"/>
    </source>
</evidence>
<comment type="cofactor">
    <cofactor evidence="1">
        <name>Co(2+)</name>
        <dbReference type="ChEBI" id="CHEBI:48828"/>
    </cofactor>
</comment>
<evidence type="ECO:0000256" key="7">
    <source>
        <dbReference type="ARBA" id="ARBA00023285"/>
    </source>
</evidence>
<dbReference type="GO" id="GO:0016787">
    <property type="term" value="F:hydrolase activity"/>
    <property type="evidence" value="ECO:0007669"/>
    <property type="project" value="UniProtKB-KW"/>
</dbReference>
<dbReference type="GO" id="GO:0046872">
    <property type="term" value="F:metal ion binding"/>
    <property type="evidence" value="ECO:0007669"/>
    <property type="project" value="UniProtKB-KW"/>
</dbReference>
<evidence type="ECO:0000256" key="4">
    <source>
        <dbReference type="ARBA" id="ARBA00022729"/>
    </source>
</evidence>
<evidence type="ECO:0000313" key="11">
    <source>
        <dbReference type="EMBL" id="OAG03934.1"/>
    </source>
</evidence>
<evidence type="ECO:0000259" key="10">
    <source>
        <dbReference type="PROSITE" id="PS50941"/>
    </source>
</evidence>
<evidence type="ECO:0000256" key="3">
    <source>
        <dbReference type="ARBA" id="ARBA00022723"/>
    </source>
</evidence>
<dbReference type="RefSeq" id="XP_018034299.1">
    <property type="nucleotide sequence ID" value="XM_018180307.1"/>
</dbReference>
<dbReference type="SUPFAM" id="SSF57016">
    <property type="entry name" value="Plant lectins/antimicrobial peptides"/>
    <property type="match status" value="1"/>
</dbReference>
<dbReference type="PROSITE" id="PS50941">
    <property type="entry name" value="CHIT_BIND_I_2"/>
    <property type="match status" value="1"/>
</dbReference>
<evidence type="ECO:0000256" key="8">
    <source>
        <dbReference type="PROSITE-ProRule" id="PRU00261"/>
    </source>
</evidence>
<keyword evidence="3" id="KW-0479">Metal-binding</keyword>
<dbReference type="EMBL" id="KV441554">
    <property type="protein sequence ID" value="OAG03934.1"/>
    <property type="molecule type" value="Genomic_DNA"/>
</dbReference>
<dbReference type="Gene3D" id="3.30.60.10">
    <property type="entry name" value="Endochitinase-like"/>
    <property type="match status" value="1"/>
</dbReference>
<keyword evidence="7" id="KW-0170">Cobalt</keyword>
<dbReference type="CDD" id="cd11618">
    <property type="entry name" value="ChtBD1_1"/>
    <property type="match status" value="1"/>
</dbReference>
<comment type="caution">
    <text evidence="8">Lacks conserved residue(s) required for the propagation of feature annotation.</text>
</comment>
<feature type="region of interest" description="Disordered" evidence="9">
    <location>
        <begin position="158"/>
        <end position="183"/>
    </location>
</feature>
<name>A0A177C862_9PLEO</name>
<evidence type="ECO:0000313" key="12">
    <source>
        <dbReference type="Proteomes" id="UP000077069"/>
    </source>
</evidence>
<evidence type="ECO:0000256" key="2">
    <source>
        <dbReference type="ARBA" id="ARBA00022669"/>
    </source>
</evidence>
<evidence type="ECO:0000256" key="6">
    <source>
        <dbReference type="ARBA" id="ARBA00023277"/>
    </source>
</evidence>
<dbReference type="OrthoDB" id="1193027at2759"/>
<proteinExistence type="predicted"/>
<keyword evidence="6" id="KW-0119">Carbohydrate metabolism</keyword>
<dbReference type="GO" id="GO:0008061">
    <property type="term" value="F:chitin binding"/>
    <property type="evidence" value="ECO:0007669"/>
    <property type="project" value="UniProtKB-UniRule"/>
</dbReference>
<dbReference type="STRING" id="1460663.A0A177C862"/>
<reference evidence="11 12" key="1">
    <citation type="submission" date="2016-05" db="EMBL/GenBank/DDBJ databases">
        <title>Comparative analysis of secretome profiles of manganese(II)-oxidizing ascomycete fungi.</title>
        <authorList>
            <consortium name="DOE Joint Genome Institute"/>
            <person name="Zeiner C.A."/>
            <person name="Purvine S.O."/>
            <person name="Zink E.M."/>
            <person name="Wu S."/>
            <person name="Pasa-Tolic L."/>
            <person name="Chaput D.L."/>
            <person name="Haridas S."/>
            <person name="Grigoriev I.V."/>
            <person name="Santelli C.M."/>
            <person name="Hansel C.M."/>
        </authorList>
    </citation>
    <scope>NUCLEOTIDE SEQUENCE [LARGE SCALE GENOMIC DNA]</scope>
    <source>
        <strain evidence="11 12">AP3s5-JAC2a</strain>
    </source>
</reference>
<dbReference type="InterPro" id="IPR001002">
    <property type="entry name" value="Chitin-bd_1"/>
</dbReference>
<keyword evidence="5" id="KW-0378">Hydrolase</keyword>
<accession>A0A177C862</accession>
<dbReference type="InParanoid" id="A0A177C862"/>
<keyword evidence="12" id="KW-1185">Reference proteome</keyword>
<dbReference type="AlphaFoldDB" id="A0A177C862"/>
<sequence length="269" mass="27219">MGSRLSHRSSLLKSAHLLAAAQVPASLASAAALEIAALRMATAALRPRTVEPDARLALGSVRCPPNPQSRVSKDGTCGGYTGYTCKGSVFGNGCSRNGYCGKTSEYCGAGCNSKFGTCGVVGRPRSLAAAPRSDLLLRGRLLPRRSALLLRRVLRLPSHPSSSSTKCTASSIHSLPSSIGSSSSSVRCLSSSASSSLSSTSPASISASSSVASSVVSSSSSSSCSVSSSALSSTVSSCSPITDVTIETVTSTTITTEHADVDMVGSMRS</sequence>
<gene>
    <name evidence="11" type="ORF">CC84DRAFT_1177859</name>
</gene>
<dbReference type="PANTHER" id="PTHR46471">
    <property type="entry name" value="CHITIN DEACETYLASE"/>
    <property type="match status" value="1"/>
</dbReference>